<dbReference type="AlphaFoldDB" id="A0A1X7TEM5"/>
<dbReference type="InterPro" id="IPR009057">
    <property type="entry name" value="Homeodomain-like_sf"/>
</dbReference>
<protein>
    <recommendedName>
        <fullName evidence="2">Transposase Tc1-like domain-containing protein</fullName>
    </recommendedName>
</protein>
<accession>A0A1X7TEM5</accession>
<evidence type="ECO:0008006" key="2">
    <source>
        <dbReference type="Google" id="ProtNLM"/>
    </source>
</evidence>
<reference evidence="1" key="1">
    <citation type="submission" date="2017-05" db="UniProtKB">
        <authorList>
            <consortium name="EnsemblMetazoa"/>
        </authorList>
    </citation>
    <scope>IDENTIFICATION</scope>
</reference>
<dbReference type="EnsemblMetazoa" id="Aqu2.1.12817_001">
    <property type="protein sequence ID" value="Aqu2.1.12817_001"/>
    <property type="gene ID" value="Aqu2.1.12817"/>
</dbReference>
<organism evidence="1">
    <name type="scientific">Amphimedon queenslandica</name>
    <name type="common">Sponge</name>
    <dbReference type="NCBI Taxonomy" id="400682"/>
    <lineage>
        <taxon>Eukaryota</taxon>
        <taxon>Metazoa</taxon>
        <taxon>Porifera</taxon>
        <taxon>Demospongiae</taxon>
        <taxon>Heteroscleromorpha</taxon>
        <taxon>Haplosclerida</taxon>
        <taxon>Niphatidae</taxon>
        <taxon>Amphimedon</taxon>
    </lineage>
</organism>
<dbReference type="Gene3D" id="1.10.10.10">
    <property type="entry name" value="Winged helix-like DNA-binding domain superfamily/Winged helix DNA-binding domain"/>
    <property type="match status" value="1"/>
</dbReference>
<dbReference type="InterPro" id="IPR036388">
    <property type="entry name" value="WH-like_DNA-bd_sf"/>
</dbReference>
<evidence type="ECO:0000313" key="1">
    <source>
        <dbReference type="EnsemblMetazoa" id="Aqu2.1.12817_001"/>
    </source>
</evidence>
<dbReference type="InParanoid" id="A0A1X7TEM5"/>
<dbReference type="SUPFAM" id="SSF46689">
    <property type="entry name" value="Homeodomain-like"/>
    <property type="match status" value="1"/>
</dbReference>
<sequence>MPRLFLELRRLVVTLRQNGSSVEDISRRLLDGGVTVSRTSLYKLLKKYKEKGTVGDLWRATVVPKLSEEHLVFIDNAMAENDEANSTKLLELLTEKWLTLKLSKPTIKRGRKKLGWVATRPKYCQLVRDANKEKRLVWCLEQLRNKK</sequence>
<proteinExistence type="predicted"/>
<name>A0A1X7TEM5_AMPQE</name>